<comment type="caution">
    <text evidence="5">The sequence shown here is derived from an EMBL/GenBank/DDBJ whole genome shotgun (WGS) entry which is preliminary data.</text>
</comment>
<evidence type="ECO:0000313" key="6">
    <source>
        <dbReference type="Proteomes" id="UP000602284"/>
    </source>
</evidence>
<name>A0ABS1JA19_9BACL</name>
<protein>
    <submittedName>
        <fullName evidence="5">HAD family hydrolase</fullName>
    </submittedName>
</protein>
<evidence type="ECO:0000256" key="4">
    <source>
        <dbReference type="ARBA" id="ARBA00022842"/>
    </source>
</evidence>
<organism evidence="5 6">
    <name type="scientific">Tumebacillus amylolyticus</name>
    <dbReference type="NCBI Taxonomy" id="2801339"/>
    <lineage>
        <taxon>Bacteria</taxon>
        <taxon>Bacillati</taxon>
        <taxon>Bacillota</taxon>
        <taxon>Bacilli</taxon>
        <taxon>Bacillales</taxon>
        <taxon>Alicyclobacillaceae</taxon>
        <taxon>Tumebacillus</taxon>
    </lineage>
</organism>
<dbReference type="InterPro" id="IPR023214">
    <property type="entry name" value="HAD_sf"/>
</dbReference>
<dbReference type="InterPro" id="IPR036412">
    <property type="entry name" value="HAD-like_sf"/>
</dbReference>
<reference evidence="5 6" key="1">
    <citation type="submission" date="2021-01" db="EMBL/GenBank/DDBJ databases">
        <title>Tumebacillus sp. strain ITR2 16S ribosomal RNA gene Genome sequencing and assembly.</title>
        <authorList>
            <person name="Kang M."/>
        </authorList>
    </citation>
    <scope>NUCLEOTIDE SEQUENCE [LARGE SCALE GENOMIC DNA]</scope>
    <source>
        <strain evidence="5 6">ITR2</strain>
    </source>
</reference>
<dbReference type="SFLD" id="SFLDS00003">
    <property type="entry name" value="Haloacid_Dehalogenase"/>
    <property type="match status" value="1"/>
</dbReference>
<evidence type="ECO:0000256" key="3">
    <source>
        <dbReference type="ARBA" id="ARBA00022801"/>
    </source>
</evidence>
<dbReference type="RefSeq" id="WP_201634813.1">
    <property type="nucleotide sequence ID" value="NZ_JAEQNB010000003.1"/>
</dbReference>
<keyword evidence="4" id="KW-0460">Magnesium</keyword>
<dbReference type="Gene3D" id="1.10.150.520">
    <property type="match status" value="1"/>
</dbReference>
<sequence>MALQAILFDLDDTLVDRMATMPKYAEKFREDFGHLLLELTVDEIARVIVETDGGGYRGRDKFQDLLNALPWTDRPTEDMLIEHWNRVFPQVVQPMAGLFTMLNQLTVRGYRLGLITNGQSQRQNAKIDLLGIRDFFDVVLISEEVGYEKPEPLIFLLSLEALGLAAEEVIYVGDHPRNDVGGAEFAGITPVWRRGCHPWPEGQPQPQHQFVTLAEFLIWLETYSKK</sequence>
<evidence type="ECO:0000256" key="2">
    <source>
        <dbReference type="ARBA" id="ARBA00022723"/>
    </source>
</evidence>
<dbReference type="Proteomes" id="UP000602284">
    <property type="component" value="Unassembled WGS sequence"/>
</dbReference>
<keyword evidence="6" id="KW-1185">Reference proteome</keyword>
<dbReference type="InterPro" id="IPR041492">
    <property type="entry name" value="HAD_2"/>
</dbReference>
<comment type="cofactor">
    <cofactor evidence="1">
        <name>Mg(2+)</name>
        <dbReference type="ChEBI" id="CHEBI:18420"/>
    </cofactor>
</comment>
<dbReference type="Pfam" id="PF13419">
    <property type="entry name" value="HAD_2"/>
    <property type="match status" value="1"/>
</dbReference>
<dbReference type="Gene3D" id="3.40.50.1000">
    <property type="entry name" value="HAD superfamily/HAD-like"/>
    <property type="match status" value="1"/>
</dbReference>
<dbReference type="NCBIfam" id="TIGR01549">
    <property type="entry name" value="HAD-SF-IA-v1"/>
    <property type="match status" value="1"/>
</dbReference>
<dbReference type="SFLD" id="SFLDG01129">
    <property type="entry name" value="C1.5:_HAD__Beta-PGM__Phosphata"/>
    <property type="match status" value="1"/>
</dbReference>
<dbReference type="NCBIfam" id="TIGR01509">
    <property type="entry name" value="HAD-SF-IA-v3"/>
    <property type="match status" value="1"/>
</dbReference>
<dbReference type="PANTHER" id="PTHR46470:SF2">
    <property type="entry name" value="GLYCERALDEHYDE 3-PHOSPHATE PHOSPHATASE"/>
    <property type="match status" value="1"/>
</dbReference>
<dbReference type="InterPro" id="IPR051400">
    <property type="entry name" value="HAD-like_hydrolase"/>
</dbReference>
<keyword evidence="3 5" id="KW-0378">Hydrolase</keyword>
<proteinExistence type="predicted"/>
<keyword evidence="2" id="KW-0479">Metal-binding</keyword>
<evidence type="ECO:0000313" key="5">
    <source>
        <dbReference type="EMBL" id="MBL0387121.1"/>
    </source>
</evidence>
<dbReference type="PANTHER" id="PTHR46470">
    <property type="entry name" value="N-ACYLNEURAMINATE-9-PHOSPHATASE"/>
    <property type="match status" value="1"/>
</dbReference>
<dbReference type="GO" id="GO:0016787">
    <property type="term" value="F:hydrolase activity"/>
    <property type="evidence" value="ECO:0007669"/>
    <property type="project" value="UniProtKB-KW"/>
</dbReference>
<dbReference type="SUPFAM" id="SSF56784">
    <property type="entry name" value="HAD-like"/>
    <property type="match status" value="1"/>
</dbReference>
<accession>A0ABS1JA19</accession>
<dbReference type="EMBL" id="JAEQNB010000003">
    <property type="protein sequence ID" value="MBL0387121.1"/>
    <property type="molecule type" value="Genomic_DNA"/>
</dbReference>
<dbReference type="InterPro" id="IPR006439">
    <property type="entry name" value="HAD-SF_hydro_IA"/>
</dbReference>
<dbReference type="PRINTS" id="PR00413">
    <property type="entry name" value="HADHALOGNASE"/>
</dbReference>
<gene>
    <name evidence="5" type="ORF">JJB07_10705</name>
</gene>
<evidence type="ECO:0000256" key="1">
    <source>
        <dbReference type="ARBA" id="ARBA00001946"/>
    </source>
</evidence>